<accession>A0A4R0NRU0</accession>
<keyword evidence="7 8" id="KW-0998">Cell outer membrane</keyword>
<dbReference type="PANTHER" id="PTHR30069:SF29">
    <property type="entry name" value="HEMOGLOBIN AND HEMOGLOBIN-HAPTOGLOBIN-BINDING PROTEIN 1-RELATED"/>
    <property type="match status" value="1"/>
</dbReference>
<keyword evidence="6 8" id="KW-0472">Membrane</keyword>
<dbReference type="PROSITE" id="PS52016">
    <property type="entry name" value="TONB_DEPENDENT_REC_3"/>
    <property type="match status" value="1"/>
</dbReference>
<feature type="domain" description="TonB-dependent receptor plug" evidence="10">
    <location>
        <begin position="144"/>
        <end position="277"/>
    </location>
</feature>
<dbReference type="NCBIfam" id="TIGR04057">
    <property type="entry name" value="SusC_RagA_signa"/>
    <property type="match status" value="1"/>
</dbReference>
<dbReference type="AlphaFoldDB" id="A0A4R0NRU0"/>
<dbReference type="SUPFAM" id="SSF49464">
    <property type="entry name" value="Carboxypeptidase regulatory domain-like"/>
    <property type="match status" value="1"/>
</dbReference>
<dbReference type="OrthoDB" id="9768177at2"/>
<dbReference type="PANTHER" id="PTHR30069">
    <property type="entry name" value="TONB-DEPENDENT OUTER MEMBRANE RECEPTOR"/>
    <property type="match status" value="1"/>
</dbReference>
<dbReference type="SUPFAM" id="SSF56935">
    <property type="entry name" value="Porins"/>
    <property type="match status" value="1"/>
</dbReference>
<dbReference type="InterPro" id="IPR012910">
    <property type="entry name" value="Plug_dom"/>
</dbReference>
<comment type="caution">
    <text evidence="11">The sequence shown here is derived from an EMBL/GenBank/DDBJ whole genome shotgun (WGS) entry which is preliminary data.</text>
</comment>
<dbReference type="RefSeq" id="WP_131594411.1">
    <property type="nucleotide sequence ID" value="NZ_SJSL01000001.1"/>
</dbReference>
<keyword evidence="12" id="KW-1185">Reference proteome</keyword>
<proteinExistence type="inferred from homology"/>
<dbReference type="Gene3D" id="2.170.130.10">
    <property type="entry name" value="TonB-dependent receptor, plug domain"/>
    <property type="match status" value="1"/>
</dbReference>
<dbReference type="GO" id="GO:0015344">
    <property type="term" value="F:siderophore uptake transmembrane transporter activity"/>
    <property type="evidence" value="ECO:0007669"/>
    <property type="project" value="TreeGrafter"/>
</dbReference>
<keyword evidence="4 8" id="KW-0812">Transmembrane</keyword>
<evidence type="ECO:0000256" key="1">
    <source>
        <dbReference type="ARBA" id="ARBA00004571"/>
    </source>
</evidence>
<evidence type="ECO:0000256" key="5">
    <source>
        <dbReference type="ARBA" id="ARBA00022729"/>
    </source>
</evidence>
<dbReference type="EMBL" id="SJSL01000001">
    <property type="protein sequence ID" value="TCD03616.1"/>
    <property type="molecule type" value="Genomic_DNA"/>
</dbReference>
<dbReference type="Pfam" id="PF07715">
    <property type="entry name" value="Plug"/>
    <property type="match status" value="1"/>
</dbReference>
<dbReference type="InterPro" id="IPR008969">
    <property type="entry name" value="CarboxyPept-like_regulatory"/>
</dbReference>
<dbReference type="InterPro" id="IPR023996">
    <property type="entry name" value="TonB-dep_OMP_SusC/RagA"/>
</dbReference>
<keyword evidence="2 8" id="KW-0813">Transport</keyword>
<dbReference type="InterPro" id="IPR039426">
    <property type="entry name" value="TonB-dep_rcpt-like"/>
</dbReference>
<name>A0A4R0NRU0_9SPHI</name>
<dbReference type="GO" id="GO:0009279">
    <property type="term" value="C:cell outer membrane"/>
    <property type="evidence" value="ECO:0007669"/>
    <property type="project" value="UniProtKB-SubCell"/>
</dbReference>
<dbReference type="Gene3D" id="2.60.40.1120">
    <property type="entry name" value="Carboxypeptidase-like, regulatory domain"/>
    <property type="match status" value="1"/>
</dbReference>
<dbReference type="Pfam" id="PF13715">
    <property type="entry name" value="CarbopepD_reg_2"/>
    <property type="match status" value="1"/>
</dbReference>
<evidence type="ECO:0000259" key="10">
    <source>
        <dbReference type="Pfam" id="PF07715"/>
    </source>
</evidence>
<evidence type="ECO:0000313" key="11">
    <source>
        <dbReference type="EMBL" id="TCD03616.1"/>
    </source>
</evidence>
<evidence type="ECO:0000313" key="12">
    <source>
        <dbReference type="Proteomes" id="UP000293347"/>
    </source>
</evidence>
<gene>
    <name evidence="11" type="ORF">EZ437_06595</name>
</gene>
<evidence type="ECO:0000256" key="4">
    <source>
        <dbReference type="ARBA" id="ARBA00022692"/>
    </source>
</evidence>
<dbReference type="Proteomes" id="UP000293347">
    <property type="component" value="Unassembled WGS sequence"/>
</dbReference>
<dbReference type="InterPro" id="IPR036942">
    <property type="entry name" value="Beta-barrel_TonB_sf"/>
</dbReference>
<feature type="signal peptide" evidence="9">
    <location>
        <begin position="1"/>
        <end position="34"/>
    </location>
</feature>
<evidence type="ECO:0000256" key="2">
    <source>
        <dbReference type="ARBA" id="ARBA00022448"/>
    </source>
</evidence>
<dbReference type="InterPro" id="IPR037066">
    <property type="entry name" value="Plug_dom_sf"/>
</dbReference>
<feature type="chain" id="PRO_5020320672" evidence="9">
    <location>
        <begin position="35"/>
        <end position="1087"/>
    </location>
</feature>
<dbReference type="InterPro" id="IPR023997">
    <property type="entry name" value="TonB-dep_OMP_SusC/RagA_CS"/>
</dbReference>
<organism evidence="11 12">
    <name type="scientific">Pedobacter psychroterrae</name>
    <dbReference type="NCBI Taxonomy" id="2530453"/>
    <lineage>
        <taxon>Bacteria</taxon>
        <taxon>Pseudomonadati</taxon>
        <taxon>Bacteroidota</taxon>
        <taxon>Sphingobacteriia</taxon>
        <taxon>Sphingobacteriales</taxon>
        <taxon>Sphingobacteriaceae</taxon>
        <taxon>Pedobacter</taxon>
    </lineage>
</organism>
<evidence type="ECO:0000256" key="9">
    <source>
        <dbReference type="SAM" id="SignalP"/>
    </source>
</evidence>
<evidence type="ECO:0000256" key="8">
    <source>
        <dbReference type="PROSITE-ProRule" id="PRU01360"/>
    </source>
</evidence>
<keyword evidence="5 9" id="KW-0732">Signal</keyword>
<dbReference type="Gene3D" id="2.40.170.20">
    <property type="entry name" value="TonB-dependent receptor, beta-barrel domain"/>
    <property type="match status" value="1"/>
</dbReference>
<dbReference type="GO" id="GO:0044718">
    <property type="term" value="P:siderophore transmembrane transport"/>
    <property type="evidence" value="ECO:0007669"/>
    <property type="project" value="TreeGrafter"/>
</dbReference>
<dbReference type="NCBIfam" id="TIGR04056">
    <property type="entry name" value="OMP_RagA_SusC"/>
    <property type="match status" value="1"/>
</dbReference>
<evidence type="ECO:0000256" key="3">
    <source>
        <dbReference type="ARBA" id="ARBA00022452"/>
    </source>
</evidence>
<comment type="similarity">
    <text evidence="8">Belongs to the TonB-dependent receptor family.</text>
</comment>
<evidence type="ECO:0000256" key="6">
    <source>
        <dbReference type="ARBA" id="ARBA00023136"/>
    </source>
</evidence>
<reference evidence="11 12" key="1">
    <citation type="submission" date="2019-02" db="EMBL/GenBank/DDBJ databases">
        <title>Pedobacter sp. RP-1-14 sp. nov., isolated from Arctic soil.</title>
        <authorList>
            <person name="Dahal R.H."/>
        </authorList>
    </citation>
    <scope>NUCLEOTIDE SEQUENCE [LARGE SCALE GENOMIC DNA]</scope>
    <source>
        <strain evidence="11 12">RP-1-14</strain>
    </source>
</reference>
<comment type="subcellular location">
    <subcellularLocation>
        <location evidence="1 8">Cell outer membrane</location>
        <topology evidence="1 8">Multi-pass membrane protein</topology>
    </subcellularLocation>
</comment>
<protein>
    <submittedName>
        <fullName evidence="11">SusC/RagA family TonB-linked outer membrane protein</fullName>
    </submittedName>
</protein>
<evidence type="ECO:0000256" key="7">
    <source>
        <dbReference type="ARBA" id="ARBA00023237"/>
    </source>
</evidence>
<sequence length="1087" mass="118392">MKRNFTNHIRFTKLSKYVFFACALTLAQSLQLLQAEPVAVMGDGAFQEKVTIKGTVKDDADNQPLPGVTITDNQRKVLAITNADGNFTVTTEKGTELSFNMLGYTVVKHMAAGNENSLNIRMATSSNELNEVVVTALGIKREEKSLGYSTTTVTSEQLTDAASSNWTDALSGKVAGLNLIRSGSGPTGSNKIILRGENNLTGENEALIVLDGVVMNNGSGRRSANAGESAYGTSSDNMPADYGSSINDINPEDIESVTVLKGPGAAALYGQRGANGAIIITTKSGSAKKKGIGISINSKAEMETINRFPDLQFEYGQGLDGVAYYSYGASLDGASTSGTSSAYGPKFDGQYFFQYNPDLQAVGAVRTPWVGYENKVNKYFETANTITNSVSIDGGSEKNTARFSVTNVKNQWIMPNTGYGRNSVSLSLNSKVSDKLSITSKIQYQNRFSDNLPGAGYGNQSIMYWYIFWQPNADLDWLKNYWVNGAEGKTIKYPFSSFPENPYAIAHEFINTQSRNAVTGNIQASYNITKDLSLLVRTSVDLSYTKTAQERPFDAGTKLPKGSYRAQNVYSQEASGDFLLRYSKKIGKDFNFSVTGGGSVLKNFYNRDEIRADSLNAPGIYTVANAAGPIISSPYKSQYSLNSFYGLFSAAYKEFLYLDLTGRNDWNSVLATPLRTENAGFFYPSASVSFLISETFELPSQISFAKVRFSASEVGSGGTSPYLTSYNYVVAGNGQFGGGLQNPGLLSNPDLRPLKTVTYEIGTDVRFFKSRLGLDVAYYFGKTKDQHLRRIVDRSTGFSQILINAGEVQNKGIEIAVNGSPLKSEHGLNWNLFATFAANSNKVTQLLDSNVVLRTGPVAGGQIVARVGGSMGDMYGRGYVRSPDGQIVYDERTGFAKITDNVVYIGNTIPKFKTSLGTDLRYKGFKLSVLFDAQVGGVAHSLMNYKMVEQGKLKSTLPGRYNGIIGTGVIQNADGSYRPNDVITFDIDNYYRSHMGADNAEGSTFSTDFIKFREARFDYTLPTKITASLGLQKTTLGVYGRNLFIWSPWPMFDPEFGTLSGTDIVQGFETAQFPSTRSYGINLIVGF</sequence>
<keyword evidence="3 8" id="KW-1134">Transmembrane beta strand</keyword>